<feature type="chain" id="PRO_5004085012" evidence="5">
    <location>
        <begin position="20"/>
        <end position="377"/>
    </location>
</feature>
<dbReference type="KEGG" id="ela:UCREL1_6402"/>
<dbReference type="GO" id="GO:0008374">
    <property type="term" value="F:O-acyltransferase activity"/>
    <property type="evidence" value="ECO:0007669"/>
    <property type="project" value="TreeGrafter"/>
</dbReference>
<dbReference type="SUPFAM" id="SSF51161">
    <property type="entry name" value="Trimeric LpxA-like enzymes"/>
    <property type="match status" value="1"/>
</dbReference>
<dbReference type="Pfam" id="PF11951">
    <property type="entry name" value="Fungal_trans_2"/>
    <property type="match status" value="1"/>
</dbReference>
<keyword evidence="3" id="KW-0539">Nucleus</keyword>
<dbReference type="eggNOG" id="KOG4750">
    <property type="taxonomic scope" value="Eukaryota"/>
</dbReference>
<feature type="domain" description="Maltose/galactoside acetyltransferase" evidence="6">
    <location>
        <begin position="174"/>
        <end position="242"/>
    </location>
</feature>
<evidence type="ECO:0000259" key="6">
    <source>
        <dbReference type="SMART" id="SM01266"/>
    </source>
</evidence>
<dbReference type="InterPro" id="IPR024688">
    <property type="entry name" value="Mac_dom"/>
</dbReference>
<dbReference type="OrthoDB" id="25818at2759"/>
<dbReference type="Gene3D" id="2.160.10.10">
    <property type="entry name" value="Hexapeptide repeat proteins"/>
    <property type="match status" value="1"/>
</dbReference>
<reference evidence="8" key="1">
    <citation type="journal article" date="2013" name="Genome Announc.">
        <title>Draft genome sequence of the grapevine dieback fungus Eutypa lata UCR-EL1.</title>
        <authorList>
            <person name="Blanco-Ulate B."/>
            <person name="Rolshausen P.E."/>
            <person name="Cantu D."/>
        </authorList>
    </citation>
    <scope>NUCLEOTIDE SEQUENCE [LARGE SCALE GENOMIC DNA]</scope>
    <source>
        <strain evidence="8">UCR-EL1</strain>
    </source>
</reference>
<dbReference type="GO" id="GO:0016407">
    <property type="term" value="F:acetyltransferase activity"/>
    <property type="evidence" value="ECO:0007669"/>
    <property type="project" value="InterPro"/>
</dbReference>
<dbReference type="HOGENOM" id="CLU_733674_0_0_1"/>
<keyword evidence="4" id="KW-0012">Acyltransferase</keyword>
<keyword evidence="8" id="KW-1185">Reference proteome</keyword>
<proteinExistence type="inferred from homology"/>
<dbReference type="InterPro" id="IPR051159">
    <property type="entry name" value="Hexapeptide_acetyltransf"/>
</dbReference>
<feature type="signal peptide" evidence="5">
    <location>
        <begin position="1"/>
        <end position="19"/>
    </location>
</feature>
<organism evidence="7 8">
    <name type="scientific">Eutypa lata (strain UCR-EL1)</name>
    <name type="common">Grapevine dieback disease fungus</name>
    <name type="synonym">Eutypa armeniacae</name>
    <dbReference type="NCBI Taxonomy" id="1287681"/>
    <lineage>
        <taxon>Eukaryota</taxon>
        <taxon>Fungi</taxon>
        <taxon>Dikarya</taxon>
        <taxon>Ascomycota</taxon>
        <taxon>Pezizomycotina</taxon>
        <taxon>Sordariomycetes</taxon>
        <taxon>Xylariomycetidae</taxon>
        <taxon>Xylariales</taxon>
        <taxon>Diatrypaceae</taxon>
        <taxon>Eutypa</taxon>
    </lineage>
</organism>
<protein>
    <submittedName>
        <fullName evidence="7">Putative galactoside o-acetyltransferase protein</fullName>
    </submittedName>
</protein>
<evidence type="ECO:0000256" key="2">
    <source>
        <dbReference type="ARBA" id="ARBA00022679"/>
    </source>
</evidence>
<evidence type="ECO:0000256" key="1">
    <source>
        <dbReference type="ARBA" id="ARBA00007274"/>
    </source>
</evidence>
<dbReference type="PANTHER" id="PTHR23416:SF23">
    <property type="entry name" value="ACETYLTRANSFERASE C18B11.09C-RELATED"/>
    <property type="match status" value="1"/>
</dbReference>
<dbReference type="FunFam" id="2.160.10.10:FF:000025">
    <property type="entry name" value="Hexapeptide-repeat containing-acetyltransferase"/>
    <property type="match status" value="1"/>
</dbReference>
<keyword evidence="5" id="KW-0732">Signal</keyword>
<evidence type="ECO:0000313" key="7">
    <source>
        <dbReference type="EMBL" id="EMR66622.1"/>
    </source>
</evidence>
<evidence type="ECO:0000256" key="5">
    <source>
        <dbReference type="SAM" id="SignalP"/>
    </source>
</evidence>
<evidence type="ECO:0000313" key="8">
    <source>
        <dbReference type="Proteomes" id="UP000012174"/>
    </source>
</evidence>
<dbReference type="InterPro" id="IPR001451">
    <property type="entry name" value="Hexapep"/>
</dbReference>
<comment type="similarity">
    <text evidence="1">Belongs to the transferase hexapeptide repeat family.</text>
</comment>
<evidence type="ECO:0000256" key="3">
    <source>
        <dbReference type="ARBA" id="ARBA00023242"/>
    </source>
</evidence>
<dbReference type="InterPro" id="IPR011004">
    <property type="entry name" value="Trimer_LpxA-like_sf"/>
</dbReference>
<accession>M7SQZ8</accession>
<dbReference type="EMBL" id="KB706612">
    <property type="protein sequence ID" value="EMR66622.1"/>
    <property type="molecule type" value="Genomic_DNA"/>
</dbReference>
<dbReference type="InterPro" id="IPR021858">
    <property type="entry name" value="Fun_TF"/>
</dbReference>
<keyword evidence="2 7" id="KW-0808">Transferase</keyword>
<sequence>MFFMAALAWLDMLRGFSGAEKLAYPDEDPEWKQLAEAYRQACILRILRFPDAFAIPCDDERIKTPVSIILDICAQMPRDSVFYKRLLLPLFMAGADASSAHQMHYVSLCIEDIKRSTGYRHQVVTDLLESVWEERRLNTRGWVNVPWMEFTCSAFLQTQQKASKLAFVPRCDEYDKMISGMLYDSFVPELEAARFKARAWCHDYNTGFPSGGSGNSSQEPNFRTLTEARARMLRECLGHVGDDEVLIEPPFRVDYGCNIRIGKRFYANFNLTILDCALVTIGDRVMFGPNISILSATHETDVRSRRQNIEYARPITIGDDCWIGGHVVILPGVTIGQGCTIGASAVVTKNIPAWSVAMGIPAKVVKKVEPVESSGDE</sequence>
<dbReference type="Pfam" id="PF12464">
    <property type="entry name" value="Mac"/>
    <property type="match status" value="1"/>
</dbReference>
<dbReference type="PANTHER" id="PTHR23416">
    <property type="entry name" value="SIALIC ACID SYNTHASE-RELATED"/>
    <property type="match status" value="1"/>
</dbReference>
<dbReference type="Proteomes" id="UP000012174">
    <property type="component" value="Unassembled WGS sequence"/>
</dbReference>
<dbReference type="Pfam" id="PF00132">
    <property type="entry name" value="Hexapep"/>
    <property type="match status" value="1"/>
</dbReference>
<dbReference type="AlphaFoldDB" id="M7SQZ8"/>
<dbReference type="SMART" id="SM01266">
    <property type="entry name" value="Mac"/>
    <property type="match status" value="1"/>
</dbReference>
<evidence type="ECO:0000256" key="4">
    <source>
        <dbReference type="ARBA" id="ARBA00023315"/>
    </source>
</evidence>
<dbReference type="CDD" id="cd03357">
    <property type="entry name" value="LbH_MAT_GAT"/>
    <property type="match status" value="1"/>
</dbReference>
<name>M7SQZ8_EUTLA</name>
<dbReference type="STRING" id="1287681.M7SQZ8"/>
<gene>
    <name evidence="7" type="ORF">UCREL1_6402</name>
</gene>